<feature type="transmembrane region" description="Helical" evidence="2">
    <location>
        <begin position="706"/>
        <end position="724"/>
    </location>
</feature>
<feature type="transmembrane region" description="Helical" evidence="2">
    <location>
        <begin position="486"/>
        <end position="504"/>
    </location>
</feature>
<dbReference type="AlphaFoldDB" id="A0A6J4HRK2"/>
<dbReference type="InterPro" id="IPR014600">
    <property type="entry name" value="UCP035905_mem"/>
</dbReference>
<gene>
    <name evidence="3" type="ORF">AVDCRST_MAG42-1184</name>
</gene>
<name>A0A6J4HRK2_9BACT</name>
<organism evidence="3">
    <name type="scientific">uncultured Chthoniobacterales bacterium</name>
    <dbReference type="NCBI Taxonomy" id="1836801"/>
    <lineage>
        <taxon>Bacteria</taxon>
        <taxon>Pseudomonadati</taxon>
        <taxon>Verrucomicrobiota</taxon>
        <taxon>Spartobacteria</taxon>
        <taxon>Chthoniobacterales</taxon>
        <taxon>environmental samples</taxon>
    </lineage>
</organism>
<feature type="transmembrane region" description="Helical" evidence="2">
    <location>
        <begin position="403"/>
        <end position="421"/>
    </location>
</feature>
<feature type="transmembrane region" description="Helical" evidence="2">
    <location>
        <begin position="462"/>
        <end position="480"/>
    </location>
</feature>
<feature type="transmembrane region" description="Helical" evidence="2">
    <location>
        <begin position="889"/>
        <end position="910"/>
    </location>
</feature>
<feature type="transmembrane region" description="Helical" evidence="2">
    <location>
        <begin position="571"/>
        <end position="592"/>
    </location>
</feature>
<sequence>METLILLFVLGAIGLAFLPFVTSFVHAKKIRALQSTIDRLTQRITTLELQARPQPPPSAPQPATAPLHPAVTAAPPQPSAAPPSGAATAPPHTSAASVPPPLPPPLPAAAATTAPPRPRKPAVPAIDWEAFMGVKLSAWVGGFALFLGVVFLVKYSFDNNLITPLGRVLIGLIIGSALVGAGWFTAQRNYRVPGQSLCATGVLVLYASIFGAHSFYGLISLTTAFLFMSLITVGAFLLAVRLDAQVIVVLGLVGGFVTPPLLTSGDNALRLFGYVALLNAGIAAVALRKRWDYLLVLAAIGTIATQGNWLPLDAESAAAGFWVFLALQAQFLAFAFFRQRLQPADAWSVRSAFAVGCSSLAFAFWLLILPSLARRPGFFFGFTFLADIGLLALALNRRNPTRIASAAGAIVFAILASWTAGYLENRFLWWALGAYLLFAVVHAGFSVWPARRETDIESPEKTWQGYVPLLALVLLFLCVWRGETSFAVWFCVLLVNGIALALAWSTRSIAALVFALLATLITAGLWIVTAPPVNESVVGILTVVGGFGVFFATASTFLSRKLGLTTGDPRRNVPAIAAAMPFVLLMMLVGKLPVPNPTLVFAVALLLAVVLLGLGILSRTSWIAVVALAFTWAVEREWQTLHFSNTAALLALGWYVAFWLVFTAYPFFSAEERSPIPWAVGAVSGVLHFWLIFEVVSSAYPNLRNGLLPAVFIVPYAFGVWHLIRRRAVVPASGDARLAWQGGAALLFLSLVFPVQFEREWITLGWAIEGLLLLLLFRYVPNVGLRIVGGALLTVAFVRLALNPAVFEYHPRASVRIWNWYLYAYGIASLCLFAGARAAQTARDSVAGRVLPPLLYTFGTILTFLLLNIEIADYFSVGPTLTFSFTGNFARDMTYSIAWALFAFALLMIGMKKKAKAVRYAGLALLLLTLLKLFLHDLANLGQLYRIGAFIGVALILIVASFVYQRFLRPAANEAG</sequence>
<proteinExistence type="predicted"/>
<dbReference type="PIRSF" id="PIRSF035905">
    <property type="entry name" value="UCP035905_mp"/>
    <property type="match status" value="1"/>
</dbReference>
<feature type="compositionally biased region" description="Low complexity" evidence="1">
    <location>
        <begin position="82"/>
        <end position="97"/>
    </location>
</feature>
<evidence type="ECO:0000256" key="1">
    <source>
        <dbReference type="SAM" id="MobiDB-lite"/>
    </source>
</evidence>
<evidence type="ECO:0000313" key="3">
    <source>
        <dbReference type="EMBL" id="CAA9232091.1"/>
    </source>
</evidence>
<feature type="transmembrane region" description="Helical" evidence="2">
    <location>
        <begin position="598"/>
        <end position="617"/>
    </location>
</feature>
<feature type="region of interest" description="Disordered" evidence="1">
    <location>
        <begin position="49"/>
        <end position="119"/>
    </location>
</feature>
<feature type="transmembrane region" description="Helical" evidence="2">
    <location>
        <begin position="917"/>
        <end position="935"/>
    </location>
</feature>
<feature type="transmembrane region" description="Helical" evidence="2">
    <location>
        <begin position="536"/>
        <end position="559"/>
    </location>
</feature>
<feature type="compositionally biased region" description="Pro residues" evidence="1">
    <location>
        <begin position="98"/>
        <end position="107"/>
    </location>
</feature>
<keyword evidence="2" id="KW-1133">Transmembrane helix</keyword>
<keyword evidence="2" id="KW-0472">Membrane</keyword>
<feature type="compositionally biased region" description="Low complexity" evidence="1">
    <location>
        <begin position="61"/>
        <end position="74"/>
    </location>
</feature>
<feature type="transmembrane region" description="Helical" evidence="2">
    <location>
        <begin position="947"/>
        <end position="964"/>
    </location>
</feature>
<feature type="transmembrane region" description="Helical" evidence="2">
    <location>
        <begin position="680"/>
        <end position="700"/>
    </location>
</feature>
<feature type="transmembrane region" description="Helical" evidence="2">
    <location>
        <begin position="218"/>
        <end position="239"/>
    </location>
</feature>
<feature type="transmembrane region" description="Helical" evidence="2">
    <location>
        <begin position="647"/>
        <end position="668"/>
    </location>
</feature>
<protein>
    <recommendedName>
        <fullName evidence="4">DUF2339 domain-containing protein</fullName>
    </recommendedName>
</protein>
<feature type="transmembrane region" description="Helical" evidence="2">
    <location>
        <begin position="165"/>
        <end position="184"/>
    </location>
</feature>
<feature type="transmembrane region" description="Helical" evidence="2">
    <location>
        <begin position="6"/>
        <end position="25"/>
    </location>
</feature>
<keyword evidence="2" id="KW-0812">Transmembrane</keyword>
<feature type="transmembrane region" description="Helical" evidence="2">
    <location>
        <begin position="511"/>
        <end position="530"/>
    </location>
</feature>
<feature type="transmembrane region" description="Helical" evidence="2">
    <location>
        <begin position="294"/>
        <end position="312"/>
    </location>
</feature>
<feature type="transmembrane region" description="Helical" evidence="2">
    <location>
        <begin position="136"/>
        <end position="153"/>
    </location>
</feature>
<dbReference type="EMBL" id="CADCTA010000053">
    <property type="protein sequence ID" value="CAA9232091.1"/>
    <property type="molecule type" value="Genomic_DNA"/>
</dbReference>
<feature type="transmembrane region" description="Helical" evidence="2">
    <location>
        <begin position="850"/>
        <end position="869"/>
    </location>
</feature>
<feature type="transmembrane region" description="Helical" evidence="2">
    <location>
        <begin position="818"/>
        <end position="838"/>
    </location>
</feature>
<dbReference type="PANTHER" id="PTHR38434">
    <property type="entry name" value="BLL2549 PROTEIN"/>
    <property type="match status" value="1"/>
</dbReference>
<evidence type="ECO:0008006" key="4">
    <source>
        <dbReference type="Google" id="ProtNLM"/>
    </source>
</evidence>
<feature type="transmembrane region" description="Helical" evidence="2">
    <location>
        <begin position="246"/>
        <end position="262"/>
    </location>
</feature>
<dbReference type="Pfam" id="PF10101">
    <property type="entry name" value="DUF2339"/>
    <property type="match status" value="2"/>
</dbReference>
<accession>A0A6J4HRK2</accession>
<evidence type="ECO:0000256" key="2">
    <source>
        <dbReference type="SAM" id="Phobius"/>
    </source>
</evidence>
<feature type="transmembrane region" description="Helical" evidence="2">
    <location>
        <begin position="787"/>
        <end position="806"/>
    </location>
</feature>
<reference evidence="3" key="1">
    <citation type="submission" date="2020-02" db="EMBL/GenBank/DDBJ databases">
        <authorList>
            <person name="Meier V. D."/>
        </authorList>
    </citation>
    <scope>NUCLEOTIDE SEQUENCE</scope>
    <source>
        <strain evidence="3">AVDCRST_MAG42</strain>
    </source>
</reference>
<feature type="transmembrane region" description="Helical" evidence="2">
    <location>
        <begin position="427"/>
        <end position="450"/>
    </location>
</feature>
<dbReference type="InterPro" id="IPR019286">
    <property type="entry name" value="DUF2339_TM"/>
</dbReference>
<feature type="transmembrane region" description="Helical" evidence="2">
    <location>
        <begin position="349"/>
        <end position="372"/>
    </location>
</feature>
<feature type="transmembrane region" description="Helical" evidence="2">
    <location>
        <begin position="268"/>
        <end position="287"/>
    </location>
</feature>
<feature type="transmembrane region" description="Helical" evidence="2">
    <location>
        <begin position="378"/>
        <end position="396"/>
    </location>
</feature>
<feature type="transmembrane region" description="Helical" evidence="2">
    <location>
        <begin position="761"/>
        <end position="780"/>
    </location>
</feature>
<feature type="transmembrane region" description="Helical" evidence="2">
    <location>
        <begin position="318"/>
        <end position="337"/>
    </location>
</feature>
<dbReference type="PANTHER" id="PTHR38434:SF1">
    <property type="entry name" value="BLL2549 PROTEIN"/>
    <property type="match status" value="1"/>
</dbReference>
<feature type="transmembrane region" description="Helical" evidence="2">
    <location>
        <begin position="196"/>
        <end position="212"/>
    </location>
</feature>